<evidence type="ECO:0000256" key="1">
    <source>
        <dbReference type="ARBA" id="ARBA00022793"/>
    </source>
</evidence>
<evidence type="ECO:0000259" key="2">
    <source>
        <dbReference type="Pfam" id="PF01977"/>
    </source>
</evidence>
<organism evidence="5 6">
    <name type="scientific">Phytobacter diazotrophicus</name>
    <dbReference type="NCBI Taxonomy" id="395631"/>
    <lineage>
        <taxon>Bacteria</taxon>
        <taxon>Pseudomonadati</taxon>
        <taxon>Pseudomonadota</taxon>
        <taxon>Gammaproteobacteria</taxon>
        <taxon>Enterobacterales</taxon>
        <taxon>Enterobacteriaceae</taxon>
        <taxon>Phytobacter</taxon>
    </lineage>
</organism>
<dbReference type="EMBL" id="AP025334">
    <property type="protein sequence ID" value="BDD49408.1"/>
    <property type="molecule type" value="Genomic_DNA"/>
</dbReference>
<evidence type="ECO:0000259" key="3">
    <source>
        <dbReference type="Pfam" id="PF20695"/>
    </source>
</evidence>
<name>A0ABN6LJX3_9ENTR</name>
<dbReference type="SUPFAM" id="SSF143968">
    <property type="entry name" value="UbiD C-terminal domain-like"/>
    <property type="match status" value="1"/>
</dbReference>
<proteinExistence type="predicted"/>
<dbReference type="PANTHER" id="PTHR30108:SF17">
    <property type="entry name" value="FERULIC ACID DECARBOXYLASE 1"/>
    <property type="match status" value="1"/>
</dbReference>
<protein>
    <submittedName>
        <fullName evidence="5">3,4-dihydroxybenzoate decarboxylase</fullName>
    </submittedName>
</protein>
<keyword evidence="6" id="KW-1185">Reference proteome</keyword>
<dbReference type="Pfam" id="PF01977">
    <property type="entry name" value="UbiD"/>
    <property type="match status" value="1"/>
</dbReference>
<dbReference type="InterPro" id="IPR048304">
    <property type="entry name" value="UbiD_Rift_dom"/>
</dbReference>
<dbReference type="Pfam" id="PF20696">
    <property type="entry name" value="UbiD_C"/>
    <property type="match status" value="1"/>
</dbReference>
<dbReference type="SUPFAM" id="SSF50475">
    <property type="entry name" value="FMN-binding split barrel"/>
    <property type="match status" value="1"/>
</dbReference>
<sequence length="510" mass="56215">MQTLIIFPEMEQAMSNREKKPTSNVHDLRSALELLKTLPGEYVETDTEVDPHAELSGVYRYVGAGGTCQRPTRKNGPVMVFNKIKGFHDISVAIGLNGSRKRVSHFLNCPQEKLGHLLKDSVQNPIPPVLSQDDAVCQQVVHLASDADFDLRKLLPAPTNTEEDAGPYITMGLCYASDPETRESDITIHRLCVQSRDELSMWLTPGRHIDAFRMKAEAAGQPLPISISIGVDPAIEIAACFEPPTTPLGYDELSVAGALRGHAVDMVQCKTINEKAIAHAEIVIEGELLPNVRLREDQNTNTGKAMPEFPGYTGEAKNALPVIKVKAVTHRYNPIWRTTVGPGEEHVNMAGIPTEASILDMVGRAMPGKLLNVFAHSAGGGKLLAVMQFKKAVAVDEGRQRQAALLAFAAFPELKHVILVDEDVDIFDSDDVLWAMQTRYQGDVDTITIPGVRCHPLDPSQIPEYSPSILQQGTSCKTIFDCTVPFHLKSHFERSKFKEVDVKRFLPDFE</sequence>
<feature type="domain" description="3-octaprenyl-4-hydroxybenzoate carboxy-lyase-like C-terminal" evidence="4">
    <location>
        <begin position="348"/>
        <end position="482"/>
    </location>
</feature>
<dbReference type="Proteomes" id="UP001320460">
    <property type="component" value="Chromosome"/>
</dbReference>
<evidence type="ECO:0000313" key="6">
    <source>
        <dbReference type="Proteomes" id="UP001320460"/>
    </source>
</evidence>
<dbReference type="InterPro" id="IPR049381">
    <property type="entry name" value="UbiD-like_C"/>
</dbReference>
<accession>A0ABN6LJX3</accession>
<dbReference type="InterPro" id="IPR049383">
    <property type="entry name" value="UbiD-like_N"/>
</dbReference>
<dbReference type="PANTHER" id="PTHR30108">
    <property type="entry name" value="3-OCTAPRENYL-4-HYDROXYBENZOATE CARBOXY-LYASE-RELATED"/>
    <property type="match status" value="1"/>
</dbReference>
<dbReference type="Pfam" id="PF20695">
    <property type="entry name" value="UbiD_N"/>
    <property type="match status" value="1"/>
</dbReference>
<dbReference type="InterPro" id="IPR002830">
    <property type="entry name" value="UbiD"/>
</dbReference>
<gene>
    <name evidence="5" type="ORF">PDTA9734_08950</name>
</gene>
<reference evidence="5 6" key="1">
    <citation type="submission" date="2021-12" db="EMBL/GenBank/DDBJ databases">
        <title>Complete genome sequence of Phytobacter diazotrophicus TA9734.</title>
        <authorList>
            <person name="Kubota H."/>
            <person name="Nakayama Y."/>
            <person name="Ariyoshi T."/>
        </authorList>
    </citation>
    <scope>NUCLEOTIDE SEQUENCE [LARGE SCALE GENOMIC DNA]</scope>
    <source>
        <strain evidence="5 6">TA9734</strain>
    </source>
</reference>
<evidence type="ECO:0000259" key="4">
    <source>
        <dbReference type="Pfam" id="PF20696"/>
    </source>
</evidence>
<evidence type="ECO:0000313" key="5">
    <source>
        <dbReference type="EMBL" id="BDD49408.1"/>
    </source>
</evidence>
<keyword evidence="1" id="KW-0456">Lyase</keyword>
<feature type="domain" description="3-octaprenyl-4-hydroxybenzoate carboxy-lyase-like Rift-related" evidence="2">
    <location>
        <begin position="131"/>
        <end position="341"/>
    </location>
</feature>
<dbReference type="Gene3D" id="3.40.1670.10">
    <property type="entry name" value="UbiD C-terminal domain-like"/>
    <property type="match status" value="1"/>
</dbReference>
<feature type="domain" description="3-octaprenyl-4-hydroxybenzoate carboxy-lyase-like N-terminal" evidence="3">
    <location>
        <begin position="40"/>
        <end position="115"/>
    </location>
</feature>
<keyword evidence="1" id="KW-0210">Decarboxylase</keyword>